<dbReference type="AlphaFoldDB" id="V6EZ90"/>
<evidence type="ECO:0000313" key="1">
    <source>
        <dbReference type="EMBL" id="CDK97548.1"/>
    </source>
</evidence>
<name>V6EZ90_MAGGM</name>
<dbReference type="KEGG" id="mgy:MGMSRv2__0333"/>
<keyword evidence="2" id="KW-1185">Reference proteome</keyword>
<evidence type="ECO:0000313" key="2">
    <source>
        <dbReference type="Proteomes" id="UP000018922"/>
    </source>
</evidence>
<gene>
    <name evidence="1" type="ordered locus">MGMSRv2__0333</name>
</gene>
<sequence length="105" mass="12320">MMTCQDKRKTKRIIWREHTQSEQIVISMSGRISRYGEILTETIYEYKIPYKNIITKTYSRHEMQCFNVAPPIDFDIPRPSLQNRSQPNGPNWTPHKNLGVGLILA</sequence>
<proteinExistence type="predicted"/>
<protein>
    <submittedName>
        <fullName evidence="1">Uncharacterized protein</fullName>
    </submittedName>
</protein>
<organism evidence="1 2">
    <name type="scientific">Magnetospirillum gryphiswaldense (strain DSM 6361 / JCM 21280 / NBRC 15271 / MSR-1)</name>
    <dbReference type="NCBI Taxonomy" id="431944"/>
    <lineage>
        <taxon>Bacteria</taxon>
        <taxon>Pseudomonadati</taxon>
        <taxon>Pseudomonadota</taxon>
        <taxon>Alphaproteobacteria</taxon>
        <taxon>Rhodospirillales</taxon>
        <taxon>Rhodospirillaceae</taxon>
        <taxon>Magnetospirillum</taxon>
    </lineage>
</organism>
<accession>V6EZ90</accession>
<dbReference type="HOGENOM" id="CLU_2233255_0_0_5"/>
<dbReference type="Proteomes" id="UP000018922">
    <property type="component" value="Chromosome I"/>
</dbReference>
<dbReference type="EMBL" id="HG794546">
    <property type="protein sequence ID" value="CDK97548.1"/>
    <property type="molecule type" value="Genomic_DNA"/>
</dbReference>
<reference evidence="1 2" key="1">
    <citation type="journal article" date="2014" name="Genome Announc.">
        <title>Complete genome sequence of Magnetospirillum gryphiswaldense MSR-1.</title>
        <authorList>
            <person name="Wang X."/>
            <person name="Wang Q."/>
            <person name="Zhang W."/>
            <person name="Wang Y."/>
            <person name="Li L."/>
            <person name="Wen T."/>
            <person name="Zhang T."/>
            <person name="Zhang Y."/>
            <person name="Xu J."/>
            <person name="Hu J."/>
            <person name="Li S."/>
            <person name="Liu L."/>
            <person name="Liu J."/>
            <person name="Jiang W."/>
            <person name="Tian J."/>
            <person name="Li Y."/>
            <person name="Schuler D."/>
            <person name="Wang L."/>
            <person name="Li J."/>
        </authorList>
    </citation>
    <scope>NUCLEOTIDE SEQUENCE [LARGE SCALE GENOMIC DNA]</scope>
    <source>
        <strain evidence="2">DSM 6361 / JCM 21280 / NBRC 15271 / MSR-1</strain>
    </source>
</reference>